<dbReference type="HOGENOM" id="CLU_1235718_0_0_1"/>
<name>A0A0C9TXK3_SPHS4</name>
<evidence type="ECO:0000313" key="3">
    <source>
        <dbReference type="Proteomes" id="UP000054279"/>
    </source>
</evidence>
<reference evidence="2 3" key="1">
    <citation type="submission" date="2014-06" db="EMBL/GenBank/DDBJ databases">
        <title>Evolutionary Origins and Diversification of the Mycorrhizal Mutualists.</title>
        <authorList>
            <consortium name="DOE Joint Genome Institute"/>
            <consortium name="Mycorrhizal Genomics Consortium"/>
            <person name="Kohler A."/>
            <person name="Kuo A."/>
            <person name="Nagy L.G."/>
            <person name="Floudas D."/>
            <person name="Copeland A."/>
            <person name="Barry K.W."/>
            <person name="Cichocki N."/>
            <person name="Veneault-Fourrey C."/>
            <person name="LaButti K."/>
            <person name="Lindquist E.A."/>
            <person name="Lipzen A."/>
            <person name="Lundell T."/>
            <person name="Morin E."/>
            <person name="Murat C."/>
            <person name="Riley R."/>
            <person name="Ohm R."/>
            <person name="Sun H."/>
            <person name="Tunlid A."/>
            <person name="Henrissat B."/>
            <person name="Grigoriev I.V."/>
            <person name="Hibbett D.S."/>
            <person name="Martin F."/>
        </authorList>
    </citation>
    <scope>NUCLEOTIDE SEQUENCE [LARGE SCALE GENOMIC DNA]</scope>
    <source>
        <strain evidence="2 3">SS14</strain>
    </source>
</reference>
<organism evidence="2 3">
    <name type="scientific">Sphaerobolus stellatus (strain SS14)</name>
    <dbReference type="NCBI Taxonomy" id="990650"/>
    <lineage>
        <taxon>Eukaryota</taxon>
        <taxon>Fungi</taxon>
        <taxon>Dikarya</taxon>
        <taxon>Basidiomycota</taxon>
        <taxon>Agaricomycotina</taxon>
        <taxon>Agaricomycetes</taxon>
        <taxon>Phallomycetidae</taxon>
        <taxon>Geastrales</taxon>
        <taxon>Sphaerobolaceae</taxon>
        <taxon>Sphaerobolus</taxon>
    </lineage>
</organism>
<accession>A0A0C9TXK3</accession>
<dbReference type="Proteomes" id="UP000054279">
    <property type="component" value="Unassembled WGS sequence"/>
</dbReference>
<sequence>MWGKDLMFNFQAMLTDLRAAKAMDVEIPYAVPWDHFPADLLIFQCTLEGWPDEVPWPGGPKAYKAMELSKVNGVLWPHICNQNEKEVRIVKWADEHIALAKRLSSSELEDNKLYNNICLVWGACSNPLMMIGQMAKQATARQEDKRAIKRHKAECGDEESSERVSKKRKTEEPPQEQDDEVESVKPPVKDTKAKKQKLFEKTVTRKVNLRQATAEEKKKPRPKS</sequence>
<feature type="compositionally biased region" description="Basic and acidic residues" evidence="1">
    <location>
        <begin position="187"/>
        <end position="203"/>
    </location>
</feature>
<feature type="compositionally biased region" description="Basic and acidic residues" evidence="1">
    <location>
        <begin position="161"/>
        <end position="172"/>
    </location>
</feature>
<evidence type="ECO:0000313" key="2">
    <source>
        <dbReference type="EMBL" id="KIJ35203.1"/>
    </source>
</evidence>
<dbReference type="AlphaFoldDB" id="A0A0C9TXK3"/>
<protein>
    <submittedName>
        <fullName evidence="2">Uncharacterized protein</fullName>
    </submittedName>
</protein>
<evidence type="ECO:0000256" key="1">
    <source>
        <dbReference type="SAM" id="MobiDB-lite"/>
    </source>
</evidence>
<dbReference type="EMBL" id="KN837191">
    <property type="protein sequence ID" value="KIJ35203.1"/>
    <property type="molecule type" value="Genomic_DNA"/>
</dbReference>
<proteinExistence type="predicted"/>
<feature type="region of interest" description="Disordered" evidence="1">
    <location>
        <begin position="142"/>
        <end position="224"/>
    </location>
</feature>
<keyword evidence="3" id="KW-1185">Reference proteome</keyword>
<gene>
    <name evidence="2" type="ORF">M422DRAFT_51599</name>
</gene>